<proteinExistence type="predicted"/>
<dbReference type="WBParaSite" id="BTMF_0000408101-mRNA-1">
    <property type="protein sequence ID" value="BTMF_0000408101-mRNA-1"/>
    <property type="gene ID" value="BTMF_0000408101"/>
</dbReference>
<reference evidence="3" key="1">
    <citation type="submission" date="2017-02" db="UniProtKB">
        <authorList>
            <consortium name="WormBaseParasite"/>
        </authorList>
    </citation>
    <scope>IDENTIFICATION</scope>
</reference>
<accession>A0A0R3QCK1</accession>
<protein>
    <submittedName>
        <fullName evidence="1 3">Uncharacterized protein</fullName>
    </submittedName>
</protein>
<organism evidence="3">
    <name type="scientific">Brugia timori</name>
    <dbReference type="NCBI Taxonomy" id="42155"/>
    <lineage>
        <taxon>Eukaryota</taxon>
        <taxon>Metazoa</taxon>
        <taxon>Ecdysozoa</taxon>
        <taxon>Nematoda</taxon>
        <taxon>Chromadorea</taxon>
        <taxon>Rhabditida</taxon>
        <taxon>Spirurina</taxon>
        <taxon>Spiruromorpha</taxon>
        <taxon>Filarioidea</taxon>
        <taxon>Onchocercidae</taxon>
        <taxon>Brugia</taxon>
    </lineage>
</organism>
<name>A0A0R3QCK1_9BILA</name>
<keyword evidence="2" id="KW-1185">Reference proteome</keyword>
<evidence type="ECO:0000313" key="2">
    <source>
        <dbReference type="Proteomes" id="UP000280834"/>
    </source>
</evidence>
<evidence type="ECO:0000313" key="1">
    <source>
        <dbReference type="EMBL" id="VDO14672.1"/>
    </source>
</evidence>
<reference evidence="1 2" key="2">
    <citation type="submission" date="2018-11" db="EMBL/GenBank/DDBJ databases">
        <authorList>
            <consortium name="Pathogen Informatics"/>
        </authorList>
    </citation>
    <scope>NUCLEOTIDE SEQUENCE [LARGE SCALE GENOMIC DNA]</scope>
</reference>
<gene>
    <name evidence="1" type="ORF">BTMF_LOCUS3384</name>
</gene>
<evidence type="ECO:0000313" key="3">
    <source>
        <dbReference type="WBParaSite" id="BTMF_0000408101-mRNA-1"/>
    </source>
</evidence>
<dbReference type="Proteomes" id="UP000280834">
    <property type="component" value="Unassembled WGS sequence"/>
</dbReference>
<dbReference type="AlphaFoldDB" id="A0A0R3QCK1"/>
<dbReference type="EMBL" id="UZAG01003037">
    <property type="protein sequence ID" value="VDO14672.1"/>
    <property type="molecule type" value="Genomic_DNA"/>
</dbReference>
<sequence>MSVLDTKVFFILRNFHNVCEKINFKHNFLVSSLLRNYYKVRNSVIGIL</sequence>